<evidence type="ECO:0000313" key="3">
    <source>
        <dbReference type="Proteomes" id="UP000443582"/>
    </source>
</evidence>
<evidence type="ECO:0000313" key="2">
    <source>
        <dbReference type="EMBL" id="RZF21277.1"/>
    </source>
</evidence>
<keyword evidence="3" id="KW-1185">Reference proteome</keyword>
<dbReference type="RefSeq" id="WP_114706344.1">
    <property type="nucleotide sequence ID" value="NZ_QDKL01000002.1"/>
</dbReference>
<gene>
    <name evidence="2" type="ORF">DAY19_06225</name>
</gene>
<name>A0ABY0IIX1_9BACT</name>
<dbReference type="EMBL" id="QDKL01000002">
    <property type="protein sequence ID" value="RZF21277.1"/>
    <property type="molecule type" value="Genomic_DNA"/>
</dbReference>
<evidence type="ECO:0000256" key="1">
    <source>
        <dbReference type="SAM" id="SignalP"/>
    </source>
</evidence>
<reference evidence="3" key="1">
    <citation type="journal article" date="2019" name="Int. J. Syst. Evol. Microbiol.">
        <title>Halobacteriovorax valvorus sp. nov., a novel prokaryotic predator isolated from coastal seawater of China.</title>
        <authorList>
            <person name="Chen M.-X."/>
        </authorList>
    </citation>
    <scope>NUCLEOTIDE SEQUENCE [LARGE SCALE GENOMIC DNA]</scope>
    <source>
        <strain evidence="3">BL9</strain>
    </source>
</reference>
<proteinExistence type="predicted"/>
<sequence>MKNLLVLVCTFLALTANAEVSKWCKDTSFILENAIVSGFDTTTYEEELEILLDASHFVLESTPKKNFFYFYTTLASAVDGTQVYESTEHQVLFLRRHLRDAISDLDKFHYRLTRKLCLWCYGNHKEYVQDVLSRGLTEGERAKNDETELAVLDRVSTLAIDLIEDSTFSRKYECAKKSLTFALQTRDVMSKRRNVLSAYRLMRNNGCN</sequence>
<comment type="caution">
    <text evidence="2">The sequence shown here is derived from an EMBL/GenBank/DDBJ whole genome shotgun (WGS) entry which is preliminary data.</text>
</comment>
<feature type="signal peptide" evidence="1">
    <location>
        <begin position="1"/>
        <end position="18"/>
    </location>
</feature>
<organism evidence="2 3">
    <name type="scientific">Halobacteriovorax vibrionivorans</name>
    <dbReference type="NCBI Taxonomy" id="2152716"/>
    <lineage>
        <taxon>Bacteria</taxon>
        <taxon>Pseudomonadati</taxon>
        <taxon>Bdellovibrionota</taxon>
        <taxon>Bacteriovoracia</taxon>
        <taxon>Bacteriovoracales</taxon>
        <taxon>Halobacteriovoraceae</taxon>
        <taxon>Halobacteriovorax</taxon>
    </lineage>
</organism>
<keyword evidence="1" id="KW-0732">Signal</keyword>
<protein>
    <submittedName>
        <fullName evidence="2">Uncharacterized protein</fullName>
    </submittedName>
</protein>
<feature type="chain" id="PRO_5046327896" evidence="1">
    <location>
        <begin position="19"/>
        <end position="208"/>
    </location>
</feature>
<dbReference type="Proteomes" id="UP000443582">
    <property type="component" value="Unassembled WGS sequence"/>
</dbReference>
<accession>A0ABY0IIX1</accession>